<dbReference type="PANTHER" id="PTHR43245:SF58">
    <property type="entry name" value="BLL5923 PROTEIN"/>
    <property type="match status" value="1"/>
</dbReference>
<name>A0A066UNP8_9VIBR</name>
<reference evidence="2 3" key="1">
    <citation type="submission" date="2014-02" db="EMBL/GenBank/DDBJ databases">
        <title>Vibrio fortis Dalian14 Genome Sequencing.</title>
        <authorList>
            <person name="Wang Y."/>
            <person name="Song L."/>
            <person name="Liu G."/>
            <person name="Ding J."/>
        </authorList>
    </citation>
    <scope>NUCLEOTIDE SEQUENCE [LARGE SCALE GENOMIC DNA]</scope>
    <source>
        <strain evidence="2 3">Dalian14</strain>
    </source>
</reference>
<dbReference type="Proteomes" id="UP000027219">
    <property type="component" value="Unassembled WGS sequence"/>
</dbReference>
<evidence type="ECO:0000259" key="1">
    <source>
        <dbReference type="Pfam" id="PF01370"/>
    </source>
</evidence>
<dbReference type="EMBL" id="JFFR01000018">
    <property type="protein sequence ID" value="KDN28660.1"/>
    <property type="molecule type" value="Genomic_DNA"/>
</dbReference>
<sequence>MKVILTGASGFIGSKLLEQLPAKSTLSLGRKKPKTQASEQFFHLEIGSDTDYSMALNGVDVVIHLAARVHVMDDKSIDPLNVYREVNTAGTLNLARQAIKSGVKRFIFISSIKTNGENTNGKAPFNFSSPRASEDFYGQSKSEAEIQLLELAKKTELEVVIIRPTLVYGAGVKANFASLINLVCKGFPLPFGLINSNKRSLVSVTNLVDLIITCIDHPKAKNQVFLVSDDHDVSTSEMVKQMSVACGKNNFQLPVPVWCYRLVGKLLKKEDVVDRLIGSLQVDISHTKETLGWTPPQSLQDGFKETADYILNKRGEK</sequence>
<dbReference type="CDD" id="cd05232">
    <property type="entry name" value="UDP_G4E_4_SDR_e"/>
    <property type="match status" value="1"/>
</dbReference>
<evidence type="ECO:0000313" key="3">
    <source>
        <dbReference type="Proteomes" id="UP000027219"/>
    </source>
</evidence>
<accession>A0A066UNP8</accession>
<gene>
    <name evidence="2" type="ORF">VFDL14_15740</name>
</gene>
<dbReference type="OrthoDB" id="9801056at2"/>
<dbReference type="InterPro" id="IPR050177">
    <property type="entry name" value="Lipid_A_modif_metabolic_enz"/>
</dbReference>
<dbReference type="InterPro" id="IPR036291">
    <property type="entry name" value="NAD(P)-bd_dom_sf"/>
</dbReference>
<organism evidence="2 3">
    <name type="scientific">Vibrio fortis</name>
    <dbReference type="NCBI Taxonomy" id="212667"/>
    <lineage>
        <taxon>Bacteria</taxon>
        <taxon>Pseudomonadati</taxon>
        <taxon>Pseudomonadota</taxon>
        <taxon>Gammaproteobacteria</taxon>
        <taxon>Vibrionales</taxon>
        <taxon>Vibrionaceae</taxon>
        <taxon>Vibrio</taxon>
    </lineage>
</organism>
<dbReference type="RefSeq" id="WP_032551214.1">
    <property type="nucleotide sequence ID" value="NZ_JFFR01000018.1"/>
</dbReference>
<dbReference type="Pfam" id="PF01370">
    <property type="entry name" value="Epimerase"/>
    <property type="match status" value="1"/>
</dbReference>
<dbReference type="InterPro" id="IPR001509">
    <property type="entry name" value="Epimerase_deHydtase"/>
</dbReference>
<keyword evidence="3" id="KW-1185">Reference proteome</keyword>
<dbReference type="STRING" id="212667.VFDL14_15740"/>
<dbReference type="SUPFAM" id="SSF51735">
    <property type="entry name" value="NAD(P)-binding Rossmann-fold domains"/>
    <property type="match status" value="1"/>
</dbReference>
<feature type="domain" description="NAD-dependent epimerase/dehydratase" evidence="1">
    <location>
        <begin position="3"/>
        <end position="224"/>
    </location>
</feature>
<proteinExistence type="predicted"/>
<comment type="caution">
    <text evidence="2">The sequence shown here is derived from an EMBL/GenBank/DDBJ whole genome shotgun (WGS) entry which is preliminary data.</text>
</comment>
<dbReference type="PANTHER" id="PTHR43245">
    <property type="entry name" value="BIFUNCTIONAL POLYMYXIN RESISTANCE PROTEIN ARNA"/>
    <property type="match status" value="1"/>
</dbReference>
<dbReference type="Gene3D" id="3.40.50.720">
    <property type="entry name" value="NAD(P)-binding Rossmann-like Domain"/>
    <property type="match status" value="1"/>
</dbReference>
<dbReference type="AlphaFoldDB" id="A0A066UNP8"/>
<evidence type="ECO:0000313" key="2">
    <source>
        <dbReference type="EMBL" id="KDN28660.1"/>
    </source>
</evidence>
<protein>
    <submittedName>
        <fullName evidence="2">UDP-glucose 4-epimerase</fullName>
    </submittedName>
</protein>